<dbReference type="AlphaFoldDB" id="G0W777"/>
<feature type="compositionally biased region" description="Polar residues" evidence="1">
    <location>
        <begin position="16"/>
        <end position="29"/>
    </location>
</feature>
<reference evidence="2 3" key="1">
    <citation type="journal article" date="2011" name="Proc. Natl. Acad. Sci. U.S.A.">
        <title>Evolutionary erosion of yeast sex chromosomes by mating-type switching accidents.</title>
        <authorList>
            <person name="Gordon J.L."/>
            <person name="Armisen D."/>
            <person name="Proux-Wera E."/>
            <person name="Oheigeartaigh S.S."/>
            <person name="Byrne K.P."/>
            <person name="Wolfe K.H."/>
        </authorList>
    </citation>
    <scope>NUCLEOTIDE SEQUENCE [LARGE SCALE GENOMIC DNA]</scope>
    <source>
        <strain evidence="3">ATCC 10597 / BCRC 20456 / CBS 421 / NBRC 0211 / NRRL Y-12639</strain>
    </source>
</reference>
<feature type="compositionally biased region" description="Acidic residues" evidence="1">
    <location>
        <begin position="596"/>
        <end position="608"/>
    </location>
</feature>
<evidence type="ECO:0000313" key="3">
    <source>
        <dbReference type="Proteomes" id="UP000000689"/>
    </source>
</evidence>
<name>G0W777_NAUDC</name>
<feature type="region of interest" description="Disordered" evidence="1">
    <location>
        <begin position="221"/>
        <end position="293"/>
    </location>
</feature>
<feature type="region of interest" description="Disordered" evidence="1">
    <location>
        <begin position="596"/>
        <end position="620"/>
    </location>
</feature>
<feature type="compositionally biased region" description="Low complexity" evidence="1">
    <location>
        <begin position="370"/>
        <end position="383"/>
    </location>
</feature>
<feature type="compositionally biased region" description="Polar residues" evidence="1">
    <location>
        <begin position="282"/>
        <end position="293"/>
    </location>
</feature>
<feature type="region of interest" description="Disordered" evidence="1">
    <location>
        <begin position="716"/>
        <end position="797"/>
    </location>
</feature>
<dbReference type="GeneID" id="11497795"/>
<dbReference type="EMBL" id="HE580268">
    <property type="protein sequence ID" value="CCD23638.1"/>
    <property type="molecule type" value="Genomic_DNA"/>
</dbReference>
<feature type="compositionally biased region" description="Low complexity" evidence="1">
    <location>
        <begin position="253"/>
        <end position="281"/>
    </location>
</feature>
<dbReference type="OrthoDB" id="3973129at2759"/>
<protein>
    <recommendedName>
        <fullName evidence="4">Zinc-regulated protein 8</fullName>
    </recommendedName>
</protein>
<sequence length="1019" mass="114473">MRSFIKSHRKSESLERNNGNGITDSVINTSQQKQNQIAFTSISTNTSQRSSYELCRPLSSNNNGDQHTPTTPSQYVQNDCSNNNNTKGHLHSPSTSFESLHHRLTNKKMFTSKLFKKTSNSNLSSHILLNNNNNNISNNNDTYTYTIEKNINNISNTHSKDSLNDLISNKPPSIKGTMTHSWGIDPDEHIYSPSLTRKSSIPNLDYKENLITLNEKINNMHLNDDNNNNNNNNNNINSNTHNNTNLEPPIKLSSSSASSQLPRTPSSSSSSTSFTSNSIGPNTKQNISSNSGSITIKKIRNRKARIHSDDDVINLSKDSSFKINLNSLKKTPAKLNLDDPSDINNHNNTIRIPSITFQEASPIKERTSITHSSSTQNNKTSNSRLKLASNNNNSDYEDSINDFSFEANDEGEETGTETDTDTGSEFSFEYGGINGRTSSMKYYSKPEESPDRNGINNNSPVYIDDLYEDENFDEDMNYFEDDDEDNNVDEDVGINESHYAEQQIMKVSANDFEPNTTNKKGKIQNYNSLFDISDDNDESETGEMNKIKKYDDFFDLTDDADDNDDTEGDVDRNVQIKEQNVLPTKPIKKYNDLFELSDDDHDDEDNNNADDNSTTKNESHHAYQDNMNISENPKMLVPTIKLTASQPLTSNSKKITKYKDLFELSDEDEDGHEDENPETQDLEESLNTYSISENIKAKHSPLPQSISTGNFDESIYCNKPKSTRINQSTTSSRLPNKSGLHQPLLSSHLTDVPLDSDTPKTPLESSIGSFDKKFSNRTPLSSSNQSTSLFLSSPNLPPPARSQTLKYHDLNCDLDAEVPGLMSNLYFIDETEEDEYNEKTTDNRYTMMDTSITTTNTDNDEDYYLDEINVVPEDFNFSDTDDDPELNLRSPLRRRKFLYPVSNTQSSLSSSISGLGSLTLSPSSFRRTHSYHSKPIGVSRENTPISNKLELNNKTVTFFHHPWSGATSNSNGTHSNNTDQNNFLRATTNIKRVRSPKPLRSSSLGATSNDSVSTLNEKK</sequence>
<dbReference type="OMA" id="QSLKYHD"/>
<feature type="compositionally biased region" description="Polar residues" evidence="1">
    <location>
        <begin position="58"/>
        <end position="98"/>
    </location>
</feature>
<feature type="compositionally biased region" description="Polar residues" evidence="1">
    <location>
        <begin position="723"/>
        <end position="735"/>
    </location>
</feature>
<feature type="region of interest" description="Disordered" evidence="1">
    <location>
        <begin position="332"/>
        <end position="458"/>
    </location>
</feature>
<dbReference type="HOGENOM" id="CLU_301677_0_0_1"/>
<feature type="compositionally biased region" description="Low complexity" evidence="1">
    <location>
        <begin position="780"/>
        <end position="794"/>
    </location>
</feature>
<feature type="compositionally biased region" description="Polar residues" evidence="1">
    <location>
        <begin position="1000"/>
        <end position="1019"/>
    </location>
</feature>
<dbReference type="RefSeq" id="XP_003668881.1">
    <property type="nucleotide sequence ID" value="XM_003668833.1"/>
</dbReference>
<feature type="compositionally biased region" description="Acidic residues" evidence="1">
    <location>
        <begin position="407"/>
        <end position="422"/>
    </location>
</feature>
<feature type="region of interest" description="Disordered" evidence="1">
    <location>
        <begin position="50"/>
        <end position="98"/>
    </location>
</feature>
<proteinExistence type="predicted"/>
<feature type="compositionally biased region" description="Low complexity" evidence="1">
    <location>
        <begin position="221"/>
        <end position="246"/>
    </location>
</feature>
<evidence type="ECO:0000256" key="1">
    <source>
        <dbReference type="SAM" id="MobiDB-lite"/>
    </source>
</evidence>
<accession>G0W777</accession>
<evidence type="ECO:0000313" key="2">
    <source>
        <dbReference type="EMBL" id="CCD23638.1"/>
    </source>
</evidence>
<dbReference type="eggNOG" id="ENOG502QSM8">
    <property type="taxonomic scope" value="Eukaryota"/>
</dbReference>
<evidence type="ECO:0008006" key="4">
    <source>
        <dbReference type="Google" id="ProtNLM"/>
    </source>
</evidence>
<dbReference type="KEGG" id="ndi:NDAI_0B06060"/>
<feature type="region of interest" description="Disordered" evidence="1">
    <location>
        <begin position="1"/>
        <end position="29"/>
    </location>
</feature>
<dbReference type="Proteomes" id="UP000000689">
    <property type="component" value="Chromosome 2"/>
</dbReference>
<gene>
    <name evidence="2" type="primary">NDAI0B06060</name>
    <name evidence="2" type="ordered locus">NDAI_0B06060</name>
</gene>
<feature type="region of interest" description="Disordered" evidence="1">
    <location>
        <begin position="987"/>
        <end position="1019"/>
    </location>
</feature>
<keyword evidence="3" id="KW-1185">Reference proteome</keyword>
<organism evidence="2 3">
    <name type="scientific">Naumovozyma dairenensis (strain ATCC 10597 / BCRC 20456 / CBS 421 / NBRC 0211 / NRRL Y-12639)</name>
    <name type="common">Saccharomyces dairenensis</name>
    <dbReference type="NCBI Taxonomy" id="1071378"/>
    <lineage>
        <taxon>Eukaryota</taxon>
        <taxon>Fungi</taxon>
        <taxon>Dikarya</taxon>
        <taxon>Ascomycota</taxon>
        <taxon>Saccharomycotina</taxon>
        <taxon>Saccharomycetes</taxon>
        <taxon>Saccharomycetales</taxon>
        <taxon>Saccharomycetaceae</taxon>
        <taxon>Naumovozyma</taxon>
    </lineage>
</organism>
<feature type="compositionally biased region" description="Polar residues" evidence="1">
    <location>
        <begin position="342"/>
        <end position="359"/>
    </location>
</feature>